<feature type="region of interest" description="Disordered" evidence="2">
    <location>
        <begin position="11"/>
        <end position="31"/>
    </location>
</feature>
<evidence type="ECO:0000313" key="3">
    <source>
        <dbReference type="EMBL" id="KIM43869.1"/>
    </source>
</evidence>
<dbReference type="OrthoDB" id="10004862at2759"/>
<dbReference type="AlphaFoldDB" id="A0A0C3CIA3"/>
<accession>A0A0C3CIA3</accession>
<name>A0A0C3CIA3_HEBCY</name>
<dbReference type="PANTHER" id="PTHR35870:SF1">
    <property type="entry name" value="PROTEIN, PUTATIVE (AFU_ORTHOLOGUE AFUA_5G03330)-RELATED"/>
    <property type="match status" value="1"/>
</dbReference>
<dbReference type="HOGENOM" id="CLU_019145_1_0_1"/>
<dbReference type="EMBL" id="KN831775">
    <property type="protein sequence ID" value="KIM43869.1"/>
    <property type="molecule type" value="Genomic_DNA"/>
</dbReference>
<reference evidence="4" key="2">
    <citation type="submission" date="2015-01" db="EMBL/GenBank/DDBJ databases">
        <title>Evolutionary Origins and Diversification of the Mycorrhizal Mutualists.</title>
        <authorList>
            <consortium name="DOE Joint Genome Institute"/>
            <consortium name="Mycorrhizal Genomics Consortium"/>
            <person name="Kohler A."/>
            <person name="Kuo A."/>
            <person name="Nagy L.G."/>
            <person name="Floudas D."/>
            <person name="Copeland A."/>
            <person name="Barry K.W."/>
            <person name="Cichocki N."/>
            <person name="Veneault-Fourrey C."/>
            <person name="LaButti K."/>
            <person name="Lindquist E.A."/>
            <person name="Lipzen A."/>
            <person name="Lundell T."/>
            <person name="Morin E."/>
            <person name="Murat C."/>
            <person name="Riley R."/>
            <person name="Ohm R."/>
            <person name="Sun H."/>
            <person name="Tunlid A."/>
            <person name="Henrissat B."/>
            <person name="Grigoriev I.V."/>
            <person name="Hibbett D.S."/>
            <person name="Martin F."/>
        </authorList>
    </citation>
    <scope>NUCLEOTIDE SEQUENCE [LARGE SCALE GENOMIC DNA]</scope>
    <source>
        <strain evidence="4">h7</strain>
    </source>
</reference>
<sequence length="475" mass="53466">MAPSRTQLAALWPNPGPSLTADTPARWPGSTPASTAAARSYLQQDYERHHGFFNYRGFHNHTPFHILVEWALGGNEEHLEAIWNQHLAIERLAHRSPAPITEQTFNKYLGDEEYYQGYLYFFSDLVLKKPIHDVVEEWIFLPKANFGGYNGHQPEMLNRLLAGVLHPMLFLGYGLEFSLPGLVAEGLTQAAVHKVGSSALLPKSMFDTPGTRRPGTHVHAFSVLSRIIRDRRFNNFVGSFDDVQSKHGDAIQQYAAEWTVDGTNIKEVASKVRELTFLNVMLYVVGGWRDGEGFHIADFTLMHLVTSSMTLTSYMAVLTSPMAKSLLLRAYFTRSLAYYISRGRPPLPVRSFFSAPILTDFPDPRPYPSDAVYPKPTSPLAFTPNVWLKIIQSALVHPDDHLPKVQRTLAHYGTLYGNIPAGEFKGTELEGSEFIDGTLFVRTAALTMEWMGRIREGEPLRFWGDDPNFPESDIP</sequence>
<reference evidence="3 4" key="1">
    <citation type="submission" date="2014-04" db="EMBL/GenBank/DDBJ databases">
        <authorList>
            <consortium name="DOE Joint Genome Institute"/>
            <person name="Kuo A."/>
            <person name="Gay G."/>
            <person name="Dore J."/>
            <person name="Kohler A."/>
            <person name="Nagy L.G."/>
            <person name="Floudas D."/>
            <person name="Copeland A."/>
            <person name="Barry K.W."/>
            <person name="Cichocki N."/>
            <person name="Veneault-Fourrey C."/>
            <person name="LaButti K."/>
            <person name="Lindquist E.A."/>
            <person name="Lipzen A."/>
            <person name="Lundell T."/>
            <person name="Morin E."/>
            <person name="Murat C."/>
            <person name="Sun H."/>
            <person name="Tunlid A."/>
            <person name="Henrissat B."/>
            <person name="Grigoriev I.V."/>
            <person name="Hibbett D.S."/>
            <person name="Martin F."/>
            <person name="Nordberg H.P."/>
            <person name="Cantor M.N."/>
            <person name="Hua S.X."/>
        </authorList>
    </citation>
    <scope>NUCLEOTIDE SEQUENCE [LARGE SCALE GENOMIC DNA]</scope>
    <source>
        <strain evidence="4">h7</strain>
    </source>
</reference>
<keyword evidence="4" id="KW-1185">Reference proteome</keyword>
<evidence type="ECO:0000256" key="1">
    <source>
        <dbReference type="ARBA" id="ARBA00023002"/>
    </source>
</evidence>
<protein>
    <submittedName>
        <fullName evidence="3">Uncharacterized protein</fullName>
    </submittedName>
</protein>
<evidence type="ECO:0000256" key="2">
    <source>
        <dbReference type="SAM" id="MobiDB-lite"/>
    </source>
</evidence>
<dbReference type="PANTHER" id="PTHR35870">
    <property type="entry name" value="PROTEIN, PUTATIVE (AFU_ORTHOLOGUE AFUA_5G03330)-RELATED"/>
    <property type="match status" value="1"/>
</dbReference>
<proteinExistence type="predicted"/>
<organism evidence="3 4">
    <name type="scientific">Hebeloma cylindrosporum</name>
    <dbReference type="NCBI Taxonomy" id="76867"/>
    <lineage>
        <taxon>Eukaryota</taxon>
        <taxon>Fungi</taxon>
        <taxon>Dikarya</taxon>
        <taxon>Basidiomycota</taxon>
        <taxon>Agaricomycotina</taxon>
        <taxon>Agaricomycetes</taxon>
        <taxon>Agaricomycetidae</taxon>
        <taxon>Agaricales</taxon>
        <taxon>Agaricineae</taxon>
        <taxon>Hymenogastraceae</taxon>
        <taxon>Hebeloma</taxon>
    </lineage>
</organism>
<dbReference type="InterPro" id="IPR025337">
    <property type="entry name" value="Questin_oxidase-like"/>
</dbReference>
<evidence type="ECO:0000313" key="4">
    <source>
        <dbReference type="Proteomes" id="UP000053424"/>
    </source>
</evidence>
<gene>
    <name evidence="3" type="ORF">M413DRAFT_443747</name>
</gene>
<keyword evidence="1" id="KW-0560">Oxidoreductase</keyword>
<dbReference type="Pfam" id="PF14027">
    <property type="entry name" value="Questin_oxidase"/>
    <property type="match status" value="1"/>
</dbReference>
<dbReference type="GO" id="GO:0016491">
    <property type="term" value="F:oxidoreductase activity"/>
    <property type="evidence" value="ECO:0007669"/>
    <property type="project" value="UniProtKB-KW"/>
</dbReference>
<dbReference type="Proteomes" id="UP000053424">
    <property type="component" value="Unassembled WGS sequence"/>
</dbReference>